<protein>
    <recommendedName>
        <fullName evidence="1">Mutator-like transposase domain-containing protein</fullName>
    </recommendedName>
</protein>
<accession>A0AAV7J9A5</accession>
<dbReference type="AlphaFoldDB" id="A0AAV7J9A5"/>
<dbReference type="Pfam" id="PF20700">
    <property type="entry name" value="Mutator"/>
    <property type="match status" value="1"/>
</dbReference>
<evidence type="ECO:0000313" key="2">
    <source>
        <dbReference type="EMBL" id="KAH0568122.1"/>
    </source>
</evidence>
<gene>
    <name evidence="2" type="ORF">KQX54_018506</name>
</gene>
<organism evidence="2 3">
    <name type="scientific">Cotesia glomerata</name>
    <name type="common">Lepidopteran parasitic wasp</name>
    <name type="synonym">Apanteles glomeratus</name>
    <dbReference type="NCBI Taxonomy" id="32391"/>
    <lineage>
        <taxon>Eukaryota</taxon>
        <taxon>Metazoa</taxon>
        <taxon>Ecdysozoa</taxon>
        <taxon>Arthropoda</taxon>
        <taxon>Hexapoda</taxon>
        <taxon>Insecta</taxon>
        <taxon>Pterygota</taxon>
        <taxon>Neoptera</taxon>
        <taxon>Endopterygota</taxon>
        <taxon>Hymenoptera</taxon>
        <taxon>Apocrita</taxon>
        <taxon>Ichneumonoidea</taxon>
        <taxon>Braconidae</taxon>
        <taxon>Microgastrinae</taxon>
        <taxon>Cotesia</taxon>
    </lineage>
</organism>
<evidence type="ECO:0000259" key="1">
    <source>
        <dbReference type="Pfam" id="PF20700"/>
    </source>
</evidence>
<dbReference type="EMBL" id="JAHXZJ010000001">
    <property type="protein sequence ID" value="KAH0568122.1"/>
    <property type="molecule type" value="Genomic_DNA"/>
</dbReference>
<dbReference type="Proteomes" id="UP000826195">
    <property type="component" value="Unassembled WGS sequence"/>
</dbReference>
<evidence type="ECO:0000313" key="3">
    <source>
        <dbReference type="Proteomes" id="UP000826195"/>
    </source>
</evidence>
<name>A0AAV7J9A5_COTGL</name>
<keyword evidence="3" id="KW-1185">Reference proteome</keyword>
<feature type="domain" description="Mutator-like transposase" evidence="1">
    <location>
        <begin position="1"/>
        <end position="84"/>
    </location>
</feature>
<comment type="caution">
    <text evidence="2">The sequence shown here is derived from an EMBL/GenBank/DDBJ whole genome shotgun (WGS) entry which is preliminary data.</text>
</comment>
<dbReference type="InterPro" id="IPR049012">
    <property type="entry name" value="Mutator_transp_dom"/>
</dbReference>
<reference evidence="2 3" key="1">
    <citation type="journal article" date="2021" name="J. Hered.">
        <title>A chromosome-level genome assembly of the parasitoid wasp, Cotesia glomerata (Hymenoptera: Braconidae).</title>
        <authorList>
            <person name="Pinto B.J."/>
            <person name="Weis J.J."/>
            <person name="Gamble T."/>
            <person name="Ode P.J."/>
            <person name="Paul R."/>
            <person name="Zaspel J.M."/>
        </authorList>
    </citation>
    <scope>NUCLEOTIDE SEQUENCE [LARGE SCALE GENOMIC DNA]</scope>
    <source>
        <strain evidence="2">CgM1</strain>
    </source>
</reference>
<proteinExistence type="predicted"/>
<sequence>MEVDSVKDMFGRSISKYGVKYTRYIGDGDSATHKGLIDLNPYDIPVAKLDLSRHELLDRCKGIALYQSYSPSDDREKRRKLFTRKKTIDELDSIALKSFDAFLELYVCLGQYLISSKTHTPEDLYKNVKIVII</sequence>